<proteinExistence type="predicted"/>
<protein>
    <submittedName>
        <fullName evidence="2">Uncharacterized protein</fullName>
    </submittedName>
</protein>
<evidence type="ECO:0000313" key="2">
    <source>
        <dbReference type="EMBL" id="KAL3092827.1"/>
    </source>
</evidence>
<name>A0ABD2JQH5_HETSC</name>
<feature type="transmembrane region" description="Helical" evidence="1">
    <location>
        <begin position="38"/>
        <end position="56"/>
    </location>
</feature>
<keyword evidence="1" id="KW-1133">Transmembrane helix</keyword>
<dbReference type="Proteomes" id="UP001620645">
    <property type="component" value="Unassembled WGS sequence"/>
</dbReference>
<evidence type="ECO:0000256" key="1">
    <source>
        <dbReference type="SAM" id="Phobius"/>
    </source>
</evidence>
<gene>
    <name evidence="2" type="ORF">niasHS_005251</name>
</gene>
<organism evidence="2 3">
    <name type="scientific">Heterodera schachtii</name>
    <name type="common">Sugarbeet cyst nematode worm</name>
    <name type="synonym">Tylenchus schachtii</name>
    <dbReference type="NCBI Taxonomy" id="97005"/>
    <lineage>
        <taxon>Eukaryota</taxon>
        <taxon>Metazoa</taxon>
        <taxon>Ecdysozoa</taxon>
        <taxon>Nematoda</taxon>
        <taxon>Chromadorea</taxon>
        <taxon>Rhabditida</taxon>
        <taxon>Tylenchina</taxon>
        <taxon>Tylenchomorpha</taxon>
        <taxon>Tylenchoidea</taxon>
        <taxon>Heteroderidae</taxon>
        <taxon>Heteroderinae</taxon>
        <taxon>Heterodera</taxon>
    </lineage>
</organism>
<comment type="caution">
    <text evidence="2">The sequence shown here is derived from an EMBL/GenBank/DDBJ whole genome shotgun (WGS) entry which is preliminary data.</text>
</comment>
<evidence type="ECO:0000313" key="3">
    <source>
        <dbReference type="Proteomes" id="UP001620645"/>
    </source>
</evidence>
<keyword evidence="1" id="KW-0472">Membrane</keyword>
<dbReference type="EMBL" id="JBICCN010000117">
    <property type="protein sequence ID" value="KAL3092827.1"/>
    <property type="molecule type" value="Genomic_DNA"/>
</dbReference>
<dbReference type="AlphaFoldDB" id="A0ABD2JQH5"/>
<feature type="transmembrane region" description="Helical" evidence="1">
    <location>
        <begin position="68"/>
        <end position="89"/>
    </location>
</feature>
<keyword evidence="1" id="KW-0812">Transmembrane</keyword>
<sequence length="149" mass="17580">MRIHLYMVEYYVIHRFDKHNNKAVVSDNMKTAKQLKPAFLCFFLSNIMLNLMQFLLKFHLLNEQYQISLAFSLVSFIHGILSAVIELTIMTHHPLLKRRFLMLLKKIFRLKRNQIGEAQPNAEALATVAKNGAFEMTDHFNMLQQLWNK</sequence>
<keyword evidence="3" id="KW-1185">Reference proteome</keyword>
<accession>A0ABD2JQH5</accession>
<reference evidence="2 3" key="1">
    <citation type="submission" date="2024-10" db="EMBL/GenBank/DDBJ databases">
        <authorList>
            <person name="Kim D."/>
        </authorList>
    </citation>
    <scope>NUCLEOTIDE SEQUENCE [LARGE SCALE GENOMIC DNA]</scope>
    <source>
        <strain evidence="2">Taebaek</strain>
    </source>
</reference>